<sequence length="463" mass="49883">MVHRHRWRPMVILGSSLWTFSVWASAFAGPSFAGNYVALLLARMVSGVSEAILQCIAPPLIQKTGGKHAGVWLALYYTAIPAGTAGGYVFGSVVANAEGMDFDTAFAFEGAVGFLLLACCCYIDDDRLPKLSDGGAPAESPSVSTDDETPDLSAPLAPTDSFGASNVVRKRVFVARELHPEDGPEDAALIDPGTPRRRAPLTFREEISTCLSSQIFVLIVFSYSVYTGVIIAISTFGSSFVLALGILDTEKKASVTFGLIASAAGIIGTPLGGAYIDRVKARHSGHTEEDDRQRLAAILEAVRRMILMGTLLTWPISVVRRPSLFMSFFFLGMSFLFASTSGMNIAIMLSVEPRLIPNAIALCTFMIHLFGDVPSPIVVGLLKDWLAPSCIGENVTSDACKEERGGIRDTLIYIFLWMTWSIVLLWYAKRAVLKGEPNTKETRTGRGNGTDGAVLPLNETGII</sequence>
<dbReference type="Gene3D" id="1.20.1250.20">
    <property type="entry name" value="MFS general substrate transporter like domains"/>
    <property type="match status" value="1"/>
</dbReference>
<comment type="subcellular location">
    <subcellularLocation>
        <location evidence="1">Membrane</location>
        <topology evidence="1">Multi-pass membrane protein</topology>
    </subcellularLocation>
</comment>
<evidence type="ECO:0000256" key="2">
    <source>
        <dbReference type="ARBA" id="ARBA00022448"/>
    </source>
</evidence>
<protein>
    <recommendedName>
        <fullName evidence="10">Major facilitator superfamily (MFS) profile domain-containing protein</fullName>
    </recommendedName>
</protein>
<feature type="transmembrane region" description="Helical" evidence="7">
    <location>
        <begin position="105"/>
        <end position="123"/>
    </location>
</feature>
<evidence type="ECO:0000256" key="6">
    <source>
        <dbReference type="SAM" id="MobiDB-lite"/>
    </source>
</evidence>
<feature type="transmembrane region" description="Helical" evidence="7">
    <location>
        <begin position="215"/>
        <end position="247"/>
    </location>
</feature>
<evidence type="ECO:0000256" key="4">
    <source>
        <dbReference type="ARBA" id="ARBA00022989"/>
    </source>
</evidence>
<feature type="chain" id="PRO_5031074919" description="Major facilitator superfamily (MFS) profile domain-containing protein" evidence="8">
    <location>
        <begin position="25"/>
        <end position="463"/>
    </location>
</feature>
<dbReference type="SUPFAM" id="SSF103473">
    <property type="entry name" value="MFS general substrate transporter"/>
    <property type="match status" value="1"/>
</dbReference>
<evidence type="ECO:0000313" key="9">
    <source>
        <dbReference type="EMBL" id="CAD8897722.1"/>
    </source>
</evidence>
<dbReference type="AlphaFoldDB" id="A0A7S1BV83"/>
<evidence type="ECO:0000256" key="3">
    <source>
        <dbReference type="ARBA" id="ARBA00022692"/>
    </source>
</evidence>
<dbReference type="PANTHER" id="PTHR23505">
    <property type="entry name" value="SPINSTER"/>
    <property type="match status" value="1"/>
</dbReference>
<feature type="transmembrane region" description="Helical" evidence="7">
    <location>
        <begin position="411"/>
        <end position="428"/>
    </location>
</feature>
<keyword evidence="5 7" id="KW-0472">Membrane</keyword>
<feature type="transmembrane region" description="Helical" evidence="7">
    <location>
        <begin position="359"/>
        <end position="379"/>
    </location>
</feature>
<feature type="transmembrane region" description="Helical" evidence="7">
    <location>
        <begin position="253"/>
        <end position="276"/>
    </location>
</feature>
<reference evidence="9" key="1">
    <citation type="submission" date="2021-01" db="EMBL/GenBank/DDBJ databases">
        <authorList>
            <person name="Corre E."/>
            <person name="Pelletier E."/>
            <person name="Niang G."/>
            <person name="Scheremetjew M."/>
            <person name="Finn R."/>
            <person name="Kale V."/>
            <person name="Holt S."/>
            <person name="Cochrane G."/>
            <person name="Meng A."/>
            <person name="Brown T."/>
            <person name="Cohen L."/>
        </authorList>
    </citation>
    <scope>NUCLEOTIDE SEQUENCE</scope>
    <source>
        <strain evidence="9">308</strain>
    </source>
</reference>
<accession>A0A7S1BV83</accession>
<evidence type="ECO:0000256" key="7">
    <source>
        <dbReference type="SAM" id="Phobius"/>
    </source>
</evidence>
<gene>
    <name evidence="9" type="ORF">CHYS00102_LOCUS24936</name>
</gene>
<evidence type="ECO:0008006" key="10">
    <source>
        <dbReference type="Google" id="ProtNLM"/>
    </source>
</evidence>
<evidence type="ECO:0000256" key="8">
    <source>
        <dbReference type="SAM" id="SignalP"/>
    </source>
</evidence>
<evidence type="ECO:0000256" key="5">
    <source>
        <dbReference type="ARBA" id="ARBA00023136"/>
    </source>
</evidence>
<dbReference type="EMBL" id="HBFR01034137">
    <property type="protein sequence ID" value="CAD8897722.1"/>
    <property type="molecule type" value="Transcribed_RNA"/>
</dbReference>
<feature type="signal peptide" evidence="8">
    <location>
        <begin position="1"/>
        <end position="24"/>
    </location>
</feature>
<feature type="transmembrane region" description="Helical" evidence="7">
    <location>
        <begin position="73"/>
        <end position="93"/>
    </location>
</feature>
<dbReference type="GO" id="GO:0016020">
    <property type="term" value="C:membrane"/>
    <property type="evidence" value="ECO:0007669"/>
    <property type="project" value="UniProtKB-SubCell"/>
</dbReference>
<organism evidence="9">
    <name type="scientific">Corethron hystrix</name>
    <dbReference type="NCBI Taxonomy" id="216773"/>
    <lineage>
        <taxon>Eukaryota</taxon>
        <taxon>Sar</taxon>
        <taxon>Stramenopiles</taxon>
        <taxon>Ochrophyta</taxon>
        <taxon>Bacillariophyta</taxon>
        <taxon>Coscinodiscophyceae</taxon>
        <taxon>Corethrophycidae</taxon>
        <taxon>Corethrales</taxon>
        <taxon>Corethraceae</taxon>
        <taxon>Corethron</taxon>
    </lineage>
</organism>
<dbReference type="InterPro" id="IPR036259">
    <property type="entry name" value="MFS_trans_sf"/>
</dbReference>
<name>A0A7S1BV83_9STRA</name>
<dbReference type="InterPro" id="IPR044770">
    <property type="entry name" value="MFS_spinster-like"/>
</dbReference>
<feature type="transmembrane region" description="Helical" evidence="7">
    <location>
        <begin position="324"/>
        <end position="347"/>
    </location>
</feature>
<keyword evidence="4 7" id="KW-1133">Transmembrane helix</keyword>
<proteinExistence type="predicted"/>
<keyword evidence="8" id="KW-0732">Signal</keyword>
<dbReference type="PANTHER" id="PTHR23505:SF79">
    <property type="entry name" value="PROTEIN SPINSTER"/>
    <property type="match status" value="1"/>
</dbReference>
<keyword evidence="2" id="KW-0813">Transport</keyword>
<feature type="region of interest" description="Disordered" evidence="6">
    <location>
        <begin position="133"/>
        <end position="160"/>
    </location>
</feature>
<keyword evidence="3 7" id="KW-0812">Transmembrane</keyword>
<evidence type="ECO:0000256" key="1">
    <source>
        <dbReference type="ARBA" id="ARBA00004141"/>
    </source>
</evidence>